<dbReference type="FunFam" id="3.30.70.330:FF:000111">
    <property type="entry name" value="U2 snRNP auxiliary factor large subunit"/>
    <property type="match status" value="1"/>
</dbReference>
<evidence type="ECO:0000256" key="6">
    <source>
        <dbReference type="ARBA" id="ARBA00022884"/>
    </source>
</evidence>
<comment type="similarity">
    <text evidence="2">Belongs to the splicing factor SR family.</text>
</comment>
<evidence type="ECO:0000259" key="11">
    <source>
        <dbReference type="PROSITE" id="PS50102"/>
    </source>
</evidence>
<dbReference type="Pfam" id="PF00076">
    <property type="entry name" value="RRM_1"/>
    <property type="match status" value="2"/>
</dbReference>
<sequence>MSYEGNGDGVAVATDNNNHNYNHHDDNENYIALESSPHPSLGGEDRHENPKSRQESPYLAKESPRSDKDRDRERHLEKDSEREKSRDRERERDRRYRDRSSRERSERRGRRRDDLDDDDHRISRDRDKRRSRDREREERHRRRSRSRSRRSRSRSRSRRSRSRRSRSRSRSRSDRRSRSEHRQRSEHRSRSRSRSKSKRISGFDMAPPASAMLAATAVAAATAQVPSLPTNATIPGMFPNMFPTIPGQLGALPVMPVQAMTQQATRHARRVYVGGLSPIANEQSVATFFSQVMSAIGGNTAGPGDAVVNVYINHEKKFAFVEMRSVEEASNAMALDGIILEGVPVKVRRPTDYNPALAATLGPSQPNPNLNLAAVGLSSGSTGGLEGPDRIFVGGLPYYFTEAQIRELLESFGPLRGFNLVKDRETGNSKGYAFCVFQDPSVTDIACAALNGIKMGDKTLTVRRAIQGAIQPKPEQEEILLHAQQQIALQRLMLQPGATPTKIVCLTEVVKAEDLGDDAEYEDIMEDMRQEGGKYGNLVNVVIPRPNPEHDPTPGVGKVFLEYADVDGAAKARLGMNGRKFGGNQVVAVYYPEDKYVQGDYEG</sequence>
<evidence type="ECO:0000313" key="13">
    <source>
        <dbReference type="Proteomes" id="UP000467841"/>
    </source>
</evidence>
<feature type="compositionally biased region" description="Basic and acidic residues" evidence="10">
    <location>
        <begin position="43"/>
        <end position="54"/>
    </location>
</feature>
<comment type="caution">
    <text evidence="12">The sequence shown here is derived from an EMBL/GenBank/DDBJ whole genome shotgun (WGS) entry which is preliminary data.</text>
</comment>
<dbReference type="GO" id="GO:0003723">
    <property type="term" value="F:RNA binding"/>
    <property type="evidence" value="ECO:0007669"/>
    <property type="project" value="UniProtKB-UniRule"/>
</dbReference>
<dbReference type="Gene3D" id="3.30.70.330">
    <property type="match status" value="3"/>
</dbReference>
<dbReference type="InterPro" id="IPR000504">
    <property type="entry name" value="RRM_dom"/>
</dbReference>
<dbReference type="CDD" id="cd12230">
    <property type="entry name" value="RRM1_U2AF65"/>
    <property type="match status" value="1"/>
</dbReference>
<dbReference type="InterPro" id="IPR012677">
    <property type="entry name" value="Nucleotide-bd_a/b_plait_sf"/>
</dbReference>
<dbReference type="EMBL" id="CACVBM020001085">
    <property type="protein sequence ID" value="CAA7029628.1"/>
    <property type="molecule type" value="Genomic_DNA"/>
</dbReference>
<feature type="region of interest" description="Disordered" evidence="10">
    <location>
        <begin position="1"/>
        <end position="204"/>
    </location>
</feature>
<dbReference type="SMART" id="SM00360">
    <property type="entry name" value="RRM"/>
    <property type="match status" value="3"/>
</dbReference>
<evidence type="ECO:0000256" key="10">
    <source>
        <dbReference type="SAM" id="MobiDB-lite"/>
    </source>
</evidence>
<keyword evidence="6 9" id="KW-0694">RNA-binding</keyword>
<dbReference type="PANTHER" id="PTHR23139">
    <property type="entry name" value="RNA-BINDING PROTEIN"/>
    <property type="match status" value="1"/>
</dbReference>
<dbReference type="SUPFAM" id="SSF54928">
    <property type="entry name" value="RNA-binding domain, RBD"/>
    <property type="match status" value="2"/>
</dbReference>
<dbReference type="AlphaFoldDB" id="A0A6D2IKT6"/>
<dbReference type="NCBIfam" id="TIGR01642">
    <property type="entry name" value="U2AF_lg"/>
    <property type="match status" value="1"/>
</dbReference>
<evidence type="ECO:0000256" key="7">
    <source>
        <dbReference type="ARBA" id="ARBA00023187"/>
    </source>
</evidence>
<reference evidence="12" key="1">
    <citation type="submission" date="2020-01" db="EMBL/GenBank/DDBJ databases">
        <authorList>
            <person name="Mishra B."/>
        </authorList>
    </citation>
    <scope>NUCLEOTIDE SEQUENCE [LARGE SCALE GENOMIC DNA]</scope>
</reference>
<evidence type="ECO:0000256" key="2">
    <source>
        <dbReference type="ARBA" id="ARBA00010269"/>
    </source>
</evidence>
<evidence type="ECO:0000256" key="5">
    <source>
        <dbReference type="ARBA" id="ARBA00022737"/>
    </source>
</evidence>
<dbReference type="FunFam" id="3.30.70.330:FF:000225">
    <property type="entry name" value="U2 snRNP auxiliary factor large subunit"/>
    <property type="match status" value="1"/>
</dbReference>
<evidence type="ECO:0000256" key="8">
    <source>
        <dbReference type="ARBA" id="ARBA00023242"/>
    </source>
</evidence>
<feature type="compositionally biased region" description="Basic residues" evidence="10">
    <location>
        <begin position="189"/>
        <end position="199"/>
    </location>
</feature>
<feature type="compositionally biased region" description="Basic residues" evidence="10">
    <location>
        <begin position="139"/>
        <end position="170"/>
    </location>
</feature>
<evidence type="ECO:0000256" key="3">
    <source>
        <dbReference type="ARBA" id="ARBA00022664"/>
    </source>
</evidence>
<evidence type="ECO:0000313" key="12">
    <source>
        <dbReference type="EMBL" id="CAA7029628.1"/>
    </source>
</evidence>
<organism evidence="12 13">
    <name type="scientific">Microthlaspi erraticum</name>
    <dbReference type="NCBI Taxonomy" id="1685480"/>
    <lineage>
        <taxon>Eukaryota</taxon>
        <taxon>Viridiplantae</taxon>
        <taxon>Streptophyta</taxon>
        <taxon>Embryophyta</taxon>
        <taxon>Tracheophyta</taxon>
        <taxon>Spermatophyta</taxon>
        <taxon>Magnoliopsida</taxon>
        <taxon>eudicotyledons</taxon>
        <taxon>Gunneridae</taxon>
        <taxon>Pentapetalae</taxon>
        <taxon>rosids</taxon>
        <taxon>malvids</taxon>
        <taxon>Brassicales</taxon>
        <taxon>Brassicaceae</taxon>
        <taxon>Coluteocarpeae</taxon>
        <taxon>Microthlaspi</taxon>
    </lineage>
</organism>
<dbReference type="GO" id="GO:0008380">
    <property type="term" value="P:RNA splicing"/>
    <property type="evidence" value="ECO:0007669"/>
    <property type="project" value="UniProtKB-KW"/>
</dbReference>
<feature type="domain" description="RRM" evidence="11">
    <location>
        <begin position="508"/>
        <end position="594"/>
    </location>
</feature>
<dbReference type="FunFam" id="3.30.70.330:FF:000057">
    <property type="entry name" value="U2 snRNP auxiliary factor large subunit"/>
    <property type="match status" value="1"/>
</dbReference>
<keyword evidence="7" id="KW-0508">mRNA splicing</keyword>
<evidence type="ECO:0000256" key="4">
    <source>
        <dbReference type="ARBA" id="ARBA00022728"/>
    </source>
</evidence>
<keyword evidence="13" id="KW-1185">Reference proteome</keyword>
<keyword evidence="3" id="KW-0507">mRNA processing</keyword>
<dbReference type="InterPro" id="IPR035979">
    <property type="entry name" value="RBD_domain_sf"/>
</dbReference>
<feature type="compositionally biased region" description="Basic and acidic residues" evidence="10">
    <location>
        <begin position="171"/>
        <end position="188"/>
    </location>
</feature>
<feature type="domain" description="RRM" evidence="11">
    <location>
        <begin position="389"/>
        <end position="467"/>
    </location>
</feature>
<proteinExistence type="inferred from homology"/>
<dbReference type="InterPro" id="IPR006529">
    <property type="entry name" value="U2AF_lg"/>
</dbReference>
<dbReference type="CDD" id="cd12231">
    <property type="entry name" value="RRM2_U2AF65"/>
    <property type="match status" value="1"/>
</dbReference>
<dbReference type="Proteomes" id="UP000467841">
    <property type="component" value="Unassembled WGS sequence"/>
</dbReference>
<evidence type="ECO:0000256" key="1">
    <source>
        <dbReference type="ARBA" id="ARBA00004123"/>
    </source>
</evidence>
<comment type="subcellular location">
    <subcellularLocation>
        <location evidence="1">Nucleus</location>
    </subcellularLocation>
</comment>
<feature type="compositionally biased region" description="Basic and acidic residues" evidence="10">
    <location>
        <begin position="62"/>
        <end position="138"/>
    </location>
</feature>
<dbReference type="CDD" id="cd12232">
    <property type="entry name" value="RRM3_U2AF65"/>
    <property type="match status" value="1"/>
</dbReference>
<dbReference type="PROSITE" id="PS50102">
    <property type="entry name" value="RRM"/>
    <property type="match status" value="3"/>
</dbReference>
<accession>A0A6D2IKT6</accession>
<gene>
    <name evidence="12" type="ORF">MERR_LOCUS16863</name>
</gene>
<evidence type="ECO:0000256" key="9">
    <source>
        <dbReference type="PROSITE-ProRule" id="PRU00176"/>
    </source>
</evidence>
<feature type="domain" description="RRM" evidence="11">
    <location>
        <begin position="269"/>
        <end position="352"/>
    </location>
</feature>
<keyword evidence="5" id="KW-0677">Repeat</keyword>
<keyword evidence="4" id="KW-0747">Spliceosome</keyword>
<keyword evidence="8" id="KW-0539">Nucleus</keyword>
<protein>
    <recommendedName>
        <fullName evidence="11">RRM domain-containing protein</fullName>
    </recommendedName>
</protein>
<dbReference type="OrthoDB" id="10266058at2759"/>
<dbReference type="GO" id="GO:0006397">
    <property type="term" value="P:mRNA processing"/>
    <property type="evidence" value="ECO:0007669"/>
    <property type="project" value="UniProtKB-KW"/>
</dbReference>
<name>A0A6D2IKT6_9BRAS</name>
<dbReference type="GO" id="GO:0005681">
    <property type="term" value="C:spliceosomal complex"/>
    <property type="evidence" value="ECO:0007669"/>
    <property type="project" value="UniProtKB-KW"/>
</dbReference>